<feature type="compositionally biased region" description="Low complexity" evidence="1">
    <location>
        <begin position="178"/>
        <end position="201"/>
    </location>
</feature>
<proteinExistence type="predicted"/>
<dbReference type="InterPro" id="IPR055247">
    <property type="entry name" value="InsJ-like_HTH"/>
</dbReference>
<dbReference type="EMBL" id="CP108318">
    <property type="protein sequence ID" value="WTW59199.1"/>
    <property type="molecule type" value="Genomic_DNA"/>
</dbReference>
<feature type="compositionally biased region" description="Basic residues" evidence="1">
    <location>
        <begin position="154"/>
        <end position="166"/>
    </location>
</feature>
<feature type="compositionally biased region" description="Low complexity" evidence="1">
    <location>
        <begin position="141"/>
        <end position="153"/>
    </location>
</feature>
<dbReference type="Pfam" id="PF13518">
    <property type="entry name" value="HTH_28"/>
    <property type="match status" value="1"/>
</dbReference>
<accession>A0AAU2UVM1</accession>
<feature type="compositionally biased region" description="Low complexity" evidence="1">
    <location>
        <begin position="80"/>
        <end position="92"/>
    </location>
</feature>
<name>A0AAU2UVM1_9ACTN</name>
<feature type="region of interest" description="Disordered" evidence="1">
    <location>
        <begin position="77"/>
        <end position="201"/>
    </location>
</feature>
<protein>
    <submittedName>
        <fullName evidence="3">Helix-turn-helix domain-containing protein</fullName>
    </submittedName>
</protein>
<evidence type="ECO:0000256" key="1">
    <source>
        <dbReference type="SAM" id="MobiDB-lite"/>
    </source>
</evidence>
<dbReference type="AlphaFoldDB" id="A0AAU2UVM1"/>
<evidence type="ECO:0000259" key="2">
    <source>
        <dbReference type="Pfam" id="PF13518"/>
    </source>
</evidence>
<feature type="domain" description="Insertion element IS150 protein InsJ-like helix-turn-helix" evidence="2">
    <location>
        <begin position="10"/>
        <end position="59"/>
    </location>
</feature>
<sequence length="201" mass="22402">MDPEAKAQYRYRAVCEVLGGSPVGEVAERYGTTRQSLHTWRKRFEQEGLPGLADRSRRPQTSPTRLPASVEAAICELRRCSPSPTHTRSPRPASDRPRSPTSTAPTPRSRRAWTTRCRSGPWCRGRPPPPFIAVRRRSSRRSATAATPRGVTRPPRRVGRGRRTRGSSRSTWWHRPSSRPSRAASSRRAPPGAGPSTPWPG</sequence>
<organism evidence="3">
    <name type="scientific">Streptomyces sp. NBC_00003</name>
    <dbReference type="NCBI Taxonomy" id="2903608"/>
    <lineage>
        <taxon>Bacteria</taxon>
        <taxon>Bacillati</taxon>
        <taxon>Actinomycetota</taxon>
        <taxon>Actinomycetes</taxon>
        <taxon>Kitasatosporales</taxon>
        <taxon>Streptomycetaceae</taxon>
        <taxon>Streptomyces</taxon>
    </lineage>
</organism>
<reference evidence="3" key="1">
    <citation type="submission" date="2022-10" db="EMBL/GenBank/DDBJ databases">
        <title>The complete genomes of actinobacterial strains from the NBC collection.</title>
        <authorList>
            <person name="Joergensen T.S."/>
            <person name="Alvarez Arevalo M."/>
            <person name="Sterndorff E.B."/>
            <person name="Faurdal D."/>
            <person name="Vuksanovic O."/>
            <person name="Mourched A.-S."/>
            <person name="Charusanti P."/>
            <person name="Shaw S."/>
            <person name="Blin K."/>
            <person name="Weber T."/>
        </authorList>
    </citation>
    <scope>NUCLEOTIDE SEQUENCE</scope>
    <source>
        <strain evidence="3">NBC_00003</strain>
    </source>
</reference>
<feature type="region of interest" description="Disordered" evidence="1">
    <location>
        <begin position="48"/>
        <end position="67"/>
    </location>
</feature>
<dbReference type="SUPFAM" id="SSF46689">
    <property type="entry name" value="Homeodomain-like"/>
    <property type="match status" value="1"/>
</dbReference>
<dbReference type="InterPro" id="IPR009057">
    <property type="entry name" value="Homeodomain-like_sf"/>
</dbReference>
<gene>
    <name evidence="3" type="ORF">OG549_00200</name>
</gene>
<evidence type="ECO:0000313" key="3">
    <source>
        <dbReference type="EMBL" id="WTW59199.1"/>
    </source>
</evidence>